<dbReference type="NCBIfam" id="TIGR01679">
    <property type="entry name" value="bact_FAD_ox"/>
    <property type="match status" value="1"/>
</dbReference>
<sequence>MATWTNWAGTVRAEVTAVSPADVAAVQQSVADASAAGRRIKPIGAGHSFTAIGATDHTQLRLDRLSGVLRADRESGLVTVLAGTRLHELNEALWHLGLAMPNLGDVDVQSISGAISTGTHGTGAKLGGLATQVHALQLVLADGTLRDVDAASDPDLFAAARVGLGALGVIVTVTLQCVPAFALAAAEAPAPLDVVLADLDESVAANDHFEFYWFPHTRRVLTKRNNRVLPDTRLRPLGRLRHAVDDEFLANTLFDAVNKLTTRRPALIPRANAIAARALSARDYIDRSYRVFASPRRVVFREMEYAVPRAAVPQVLAEIERYLARSGEQVGFPVEVRFAAADDIWLSTAYGRESGYVAVHQYHRRNHEAYFRAVEAIARDVDGRPHWGKLHWRDADSLRETYPHLDDFAALRDKLDPQRLFGNAYLTQVLGS</sequence>
<evidence type="ECO:0000313" key="3">
    <source>
        <dbReference type="EMBL" id="WAX55730.1"/>
    </source>
</evidence>
<evidence type="ECO:0000256" key="1">
    <source>
        <dbReference type="ARBA" id="ARBA00023002"/>
    </source>
</evidence>
<dbReference type="Pfam" id="PF01565">
    <property type="entry name" value="FAD_binding_4"/>
    <property type="match status" value="1"/>
</dbReference>
<evidence type="ECO:0000313" key="4">
    <source>
        <dbReference type="Proteomes" id="UP001164693"/>
    </source>
</evidence>
<dbReference type="Gene3D" id="3.30.70.2520">
    <property type="match status" value="1"/>
</dbReference>
<reference evidence="3" key="1">
    <citation type="submission" date="2022-05" db="EMBL/GenBank/DDBJ databases">
        <title>Jatrophihabitans sp. SB3-54 whole genome sequence.</title>
        <authorList>
            <person name="Suh M.K."/>
            <person name="Eom M.K."/>
            <person name="Kim J.S."/>
            <person name="Kim H.S."/>
            <person name="Do H.E."/>
            <person name="Shin Y.K."/>
            <person name="Lee J.-S."/>
        </authorList>
    </citation>
    <scope>NUCLEOTIDE SEQUENCE</scope>
    <source>
        <strain evidence="3">SB3-54</strain>
    </source>
</reference>
<dbReference type="InterPro" id="IPR010031">
    <property type="entry name" value="FAD_lactone_oxidase-like"/>
</dbReference>
<dbReference type="InterPro" id="IPR016167">
    <property type="entry name" value="FAD-bd_PCMH_sub1"/>
</dbReference>
<dbReference type="PANTHER" id="PTHR43762:SF1">
    <property type="entry name" value="D-ARABINONO-1,4-LACTONE OXIDASE"/>
    <property type="match status" value="1"/>
</dbReference>
<accession>A0ABY7JUL4</accession>
<dbReference type="PROSITE" id="PS51387">
    <property type="entry name" value="FAD_PCMH"/>
    <property type="match status" value="1"/>
</dbReference>
<dbReference type="InterPro" id="IPR016171">
    <property type="entry name" value="Vanillyl_alc_oxidase_C-sub2"/>
</dbReference>
<dbReference type="InterPro" id="IPR016166">
    <property type="entry name" value="FAD-bd_PCMH"/>
</dbReference>
<dbReference type="SUPFAM" id="SSF56176">
    <property type="entry name" value="FAD-binding/transporter-associated domain-like"/>
    <property type="match status" value="1"/>
</dbReference>
<proteinExistence type="predicted"/>
<dbReference type="EMBL" id="CP097463">
    <property type="protein sequence ID" value="WAX55730.1"/>
    <property type="molecule type" value="Genomic_DNA"/>
</dbReference>
<dbReference type="InterPro" id="IPR036318">
    <property type="entry name" value="FAD-bd_PCMH-like_sf"/>
</dbReference>
<dbReference type="InterPro" id="IPR007173">
    <property type="entry name" value="ALO_C"/>
</dbReference>
<dbReference type="Pfam" id="PF04030">
    <property type="entry name" value="ALO"/>
    <property type="match status" value="1"/>
</dbReference>
<name>A0ABY7JUL4_9ACTN</name>
<dbReference type="Gene3D" id="3.30.43.10">
    <property type="entry name" value="Uridine Diphospho-n-acetylenolpyruvylglucosamine Reductase, domain 2"/>
    <property type="match status" value="1"/>
</dbReference>
<dbReference type="Gene3D" id="1.10.45.10">
    <property type="entry name" value="Vanillyl-alcohol Oxidase, Chain A, domain 4"/>
    <property type="match status" value="1"/>
</dbReference>
<dbReference type="PANTHER" id="PTHR43762">
    <property type="entry name" value="L-GULONOLACTONE OXIDASE"/>
    <property type="match status" value="1"/>
</dbReference>
<dbReference type="Proteomes" id="UP001164693">
    <property type="component" value="Chromosome"/>
</dbReference>
<dbReference type="Gene3D" id="3.30.465.10">
    <property type="match status" value="1"/>
</dbReference>
<dbReference type="RefSeq" id="WP_269442253.1">
    <property type="nucleotide sequence ID" value="NZ_CP097463.1"/>
</dbReference>
<organism evidence="3 4">
    <name type="scientific">Jatrophihabitans cynanchi</name>
    <dbReference type="NCBI Taxonomy" id="2944128"/>
    <lineage>
        <taxon>Bacteria</taxon>
        <taxon>Bacillati</taxon>
        <taxon>Actinomycetota</taxon>
        <taxon>Actinomycetes</taxon>
        <taxon>Jatrophihabitantales</taxon>
        <taxon>Jatrophihabitantaceae</taxon>
        <taxon>Jatrophihabitans</taxon>
    </lineage>
</organism>
<dbReference type="InterPro" id="IPR006094">
    <property type="entry name" value="Oxid_FAD_bind_N"/>
</dbReference>
<dbReference type="InterPro" id="IPR016169">
    <property type="entry name" value="FAD-bd_PCMH_sub2"/>
</dbReference>
<protein>
    <submittedName>
        <fullName evidence="3">FAD-binding protein</fullName>
    </submittedName>
</protein>
<dbReference type="PIRSF" id="PIRSF000136">
    <property type="entry name" value="LGO_GLO"/>
    <property type="match status" value="1"/>
</dbReference>
<feature type="domain" description="FAD-binding PCMH-type" evidence="2">
    <location>
        <begin position="8"/>
        <end position="180"/>
    </location>
</feature>
<evidence type="ECO:0000259" key="2">
    <source>
        <dbReference type="PROSITE" id="PS51387"/>
    </source>
</evidence>
<gene>
    <name evidence="3" type="ORF">M6B22_14435</name>
</gene>
<keyword evidence="1" id="KW-0560">Oxidoreductase</keyword>
<keyword evidence="4" id="KW-1185">Reference proteome</keyword>